<evidence type="ECO:0000313" key="6">
    <source>
        <dbReference type="Proteomes" id="UP001150062"/>
    </source>
</evidence>
<proteinExistence type="predicted"/>
<dbReference type="InterPro" id="IPR015915">
    <property type="entry name" value="Kelch-typ_b-propeller"/>
</dbReference>
<dbReference type="PANTHER" id="PTHR46376:SF2">
    <property type="entry name" value="DISTRACTED, ISOFORM B"/>
    <property type="match status" value="1"/>
</dbReference>
<dbReference type="Proteomes" id="UP001150062">
    <property type="component" value="Unassembled WGS sequence"/>
</dbReference>
<evidence type="ECO:0000256" key="2">
    <source>
        <dbReference type="ARBA" id="ARBA00022737"/>
    </source>
</evidence>
<dbReference type="InterPro" id="IPR011333">
    <property type="entry name" value="SKP1/BTB/POZ_sf"/>
</dbReference>
<dbReference type="Pfam" id="PF00651">
    <property type="entry name" value="BTB"/>
    <property type="match status" value="1"/>
</dbReference>
<accession>A0ABQ8XPI1</accession>
<dbReference type="InterPro" id="IPR051568">
    <property type="entry name" value="LZTR1/Attractin"/>
</dbReference>
<dbReference type="Gene3D" id="2.120.10.80">
    <property type="entry name" value="Kelch-type beta propeller"/>
    <property type="match status" value="2"/>
</dbReference>
<dbReference type="SUPFAM" id="SSF117281">
    <property type="entry name" value="Kelch motif"/>
    <property type="match status" value="1"/>
</dbReference>
<dbReference type="SMART" id="SM00225">
    <property type="entry name" value="BTB"/>
    <property type="match status" value="1"/>
</dbReference>
<organism evidence="5 6">
    <name type="scientific">Anaeramoeba flamelloides</name>
    <dbReference type="NCBI Taxonomy" id="1746091"/>
    <lineage>
        <taxon>Eukaryota</taxon>
        <taxon>Metamonada</taxon>
        <taxon>Anaeramoebidae</taxon>
        <taxon>Anaeramoeba</taxon>
    </lineage>
</organism>
<dbReference type="EMBL" id="JAOAOG010000269">
    <property type="protein sequence ID" value="KAJ6234532.1"/>
    <property type="molecule type" value="Genomic_DNA"/>
</dbReference>
<evidence type="ECO:0000256" key="3">
    <source>
        <dbReference type="SAM" id="MobiDB-lite"/>
    </source>
</evidence>
<dbReference type="Gene3D" id="3.30.710.10">
    <property type="entry name" value="Potassium Channel Kv1.1, Chain A"/>
    <property type="match status" value="1"/>
</dbReference>
<feature type="compositionally biased region" description="Low complexity" evidence="3">
    <location>
        <begin position="310"/>
        <end position="328"/>
    </location>
</feature>
<keyword evidence="6" id="KW-1185">Reference proteome</keyword>
<dbReference type="SUPFAM" id="SSF54695">
    <property type="entry name" value="POZ domain"/>
    <property type="match status" value="1"/>
</dbReference>
<comment type="caution">
    <text evidence="5">The sequence shown here is derived from an EMBL/GenBank/DDBJ whole genome shotgun (WGS) entry which is preliminary data.</text>
</comment>
<dbReference type="InterPro" id="IPR006652">
    <property type="entry name" value="Kelch_1"/>
</dbReference>
<keyword evidence="2" id="KW-0677">Repeat</keyword>
<reference evidence="5" key="1">
    <citation type="submission" date="2022-08" db="EMBL/GenBank/DDBJ databases">
        <title>Novel sulfate-reducing endosymbionts in the free-living metamonad Anaeramoeba.</title>
        <authorList>
            <person name="Jerlstrom-Hultqvist J."/>
            <person name="Cepicka I."/>
            <person name="Gallot-Lavallee L."/>
            <person name="Salas-Leiva D."/>
            <person name="Curtis B.A."/>
            <person name="Zahonova K."/>
            <person name="Pipaliya S."/>
            <person name="Dacks J."/>
            <person name="Roger A.J."/>
        </authorList>
    </citation>
    <scope>NUCLEOTIDE SEQUENCE</scope>
    <source>
        <strain evidence="5">Schooner1</strain>
    </source>
</reference>
<dbReference type="InterPro" id="IPR000210">
    <property type="entry name" value="BTB/POZ_dom"/>
</dbReference>
<dbReference type="CDD" id="cd18186">
    <property type="entry name" value="BTB_POZ_ZBTB_KLHL-like"/>
    <property type="match status" value="1"/>
</dbReference>
<dbReference type="Pfam" id="PF24681">
    <property type="entry name" value="Kelch_KLHDC2_KLHL20_DRC7"/>
    <property type="match status" value="2"/>
</dbReference>
<feature type="region of interest" description="Disordered" evidence="3">
    <location>
        <begin position="309"/>
        <end position="329"/>
    </location>
</feature>
<dbReference type="SMART" id="SM00612">
    <property type="entry name" value="Kelch"/>
    <property type="match status" value="2"/>
</dbReference>
<feature type="domain" description="BTB" evidence="4">
    <location>
        <begin position="489"/>
        <end position="557"/>
    </location>
</feature>
<name>A0ABQ8XPI1_9EUKA</name>
<protein>
    <submittedName>
        <fullName evidence="5">Leucine-zipper-like transcriptional regulator 1</fullName>
    </submittedName>
</protein>
<gene>
    <name evidence="5" type="ORF">M0813_29122</name>
</gene>
<dbReference type="PANTHER" id="PTHR46376">
    <property type="entry name" value="LEUCINE-ZIPPER-LIKE TRANSCRIPTIONAL REGULATOR 1"/>
    <property type="match status" value="1"/>
</dbReference>
<dbReference type="PROSITE" id="PS50097">
    <property type="entry name" value="BTB"/>
    <property type="match status" value="1"/>
</dbReference>
<evidence type="ECO:0000256" key="1">
    <source>
        <dbReference type="ARBA" id="ARBA00022441"/>
    </source>
</evidence>
<evidence type="ECO:0000259" key="4">
    <source>
        <dbReference type="PROSITE" id="PS50097"/>
    </source>
</evidence>
<evidence type="ECO:0000313" key="5">
    <source>
        <dbReference type="EMBL" id="KAJ6234532.1"/>
    </source>
</evidence>
<feature type="region of interest" description="Disordered" evidence="3">
    <location>
        <begin position="229"/>
        <end position="254"/>
    </location>
</feature>
<sequence length="639" mass="75023">MIKFENSFNRKIYFSEFQTNHINEEDKPVGRSNHGAVCYGEKIYIYGGRDSFSSRSNTLHCLDLKTNRWQLMKPTGCEAPRVSAFSFTLDPVNGKIYLLGGLNHLNESLNTLYEYCIANNEWRQLDNCKYKFVDHAAVWYEGKLWAWGGEDLNERRNTKSVCCYVPKIRAWKVITPKQQNLIGNFISSFTLVVCLDEMYVFGGNRGNYNSNCIYVFSFTTLKWRKIEEPNENANSTNDNDNDNGEGAGEREKKKWPLERMGHVAEVWGNKMVISSGYSQTKNAYHNDLWVFDTISESWQEIDIKKYIETNNDNDNKNSNSNSNSNNNKFSGRIRSKIVRSNTNHYYIIGGYTDDYLNDVWQFSFKYSTLEKQLLDLYKNCHDLKDYRLTDNQSHKYDVHKDLIESRLNGHPIEDLQKILKKYSPIIVRNLILYFYTANFNWGQLKVKHLIKLNQISRYFSLNIWLKLSDRSTLFLQREIASLINKNKSKDFTIIVDNRAIKVHKFMLCLKSELYRGFFNYTGYNTKQNQIKDFSKRSYNAVNSLIHYLYTGTAEHIHYDTAKELIGASDYYGLDLKDNLDYFCLSIIANRHNLVSDLLKQKKIRRRNSIGDISELYYSFNSNQSLKKHQLDKIDFFELI</sequence>
<keyword evidence="1" id="KW-0880">Kelch repeat</keyword>